<evidence type="ECO:0000256" key="2">
    <source>
        <dbReference type="ARBA" id="ARBA00022980"/>
    </source>
</evidence>
<evidence type="ECO:0000256" key="1">
    <source>
        <dbReference type="ARBA" id="ARBA00007151"/>
    </source>
</evidence>
<dbReference type="PIRSF" id="PIRSF002122">
    <property type="entry name" value="RPS7p_RPS7a_RPS5e_RPS7o"/>
    <property type="match status" value="1"/>
</dbReference>
<dbReference type="AlphaFoldDB" id="A0A2N1JEA2"/>
<reference evidence="5 6" key="1">
    <citation type="submission" date="2017-10" db="EMBL/GenBank/DDBJ databases">
        <title>A novel species of cold-tolerant Malassezia isolated from bats.</title>
        <authorList>
            <person name="Lorch J.M."/>
            <person name="Palmer J.M."/>
            <person name="Vanderwolf K.J."/>
            <person name="Schmidt K.Z."/>
            <person name="Verant M.L."/>
            <person name="Weller T.J."/>
            <person name="Blehert D.S."/>
        </authorList>
    </citation>
    <scope>NUCLEOTIDE SEQUENCE [LARGE SCALE GENOMIC DNA]</scope>
    <source>
        <strain evidence="5 6">NWHC:44797-103</strain>
    </source>
</reference>
<dbReference type="InterPro" id="IPR000235">
    <property type="entry name" value="Ribosomal_uS7"/>
</dbReference>
<dbReference type="SUPFAM" id="SSF47973">
    <property type="entry name" value="Ribosomal protein S7"/>
    <property type="match status" value="1"/>
</dbReference>
<evidence type="ECO:0000256" key="3">
    <source>
        <dbReference type="ARBA" id="ARBA00023274"/>
    </source>
</evidence>
<dbReference type="InterPro" id="IPR036823">
    <property type="entry name" value="Ribosomal_uS7_dom_sf"/>
</dbReference>
<keyword evidence="3" id="KW-0687">Ribonucleoprotein</keyword>
<sequence length="188" mass="21220">MRNMSMTCPLEEQQSSHPDAKVILPSQAPPPPTNAALKSYMYAPESLPPRQDPLLHFIVNLLMRDGKRATAERYIANMMGHMGKLTNTDPLPLVYEAVELAKPVLRMQSRKQGGKTMQVPIPLNERQSTRRAIMWIIEASRRRADRDISRRLAVEMLAVLEGNSSVLSRKDEQHKIGTINRANASVRI</sequence>
<dbReference type="PANTHER" id="PTHR11205">
    <property type="entry name" value="RIBOSOMAL PROTEIN S7"/>
    <property type="match status" value="1"/>
</dbReference>
<name>A0A2N1JEA2_9BASI</name>
<gene>
    <name evidence="5" type="ORF">MVES_001041</name>
</gene>
<dbReference type="InterPro" id="IPR047988">
    <property type="entry name" value="Ribosomal_uS7m_fungi"/>
</dbReference>
<organism evidence="5 6">
    <name type="scientific">Malassezia vespertilionis</name>
    <dbReference type="NCBI Taxonomy" id="2020962"/>
    <lineage>
        <taxon>Eukaryota</taxon>
        <taxon>Fungi</taxon>
        <taxon>Dikarya</taxon>
        <taxon>Basidiomycota</taxon>
        <taxon>Ustilaginomycotina</taxon>
        <taxon>Malasseziomycetes</taxon>
        <taxon>Malasseziales</taxon>
        <taxon>Malasseziaceae</taxon>
        <taxon>Malassezia</taxon>
    </lineage>
</organism>
<protein>
    <recommendedName>
        <fullName evidence="4">Small ribosomal subunit protein uS7 domain-containing protein</fullName>
    </recommendedName>
</protein>
<evidence type="ECO:0000313" key="5">
    <source>
        <dbReference type="EMBL" id="PKI84880.1"/>
    </source>
</evidence>
<dbReference type="InterPro" id="IPR023798">
    <property type="entry name" value="Ribosomal_uS7_dom"/>
</dbReference>
<dbReference type="Proteomes" id="UP000232875">
    <property type="component" value="Unassembled WGS sequence"/>
</dbReference>
<dbReference type="EMBL" id="KZ454988">
    <property type="protein sequence ID" value="PKI84880.1"/>
    <property type="molecule type" value="Genomic_DNA"/>
</dbReference>
<evidence type="ECO:0000259" key="4">
    <source>
        <dbReference type="Pfam" id="PF00177"/>
    </source>
</evidence>
<dbReference type="Gene3D" id="1.10.455.10">
    <property type="entry name" value="Ribosomal protein S7 domain"/>
    <property type="match status" value="1"/>
</dbReference>
<dbReference type="CDD" id="cd14868">
    <property type="entry name" value="uS7_Mitochondria_Fungi"/>
    <property type="match status" value="1"/>
</dbReference>
<dbReference type="GO" id="GO:1990904">
    <property type="term" value="C:ribonucleoprotein complex"/>
    <property type="evidence" value="ECO:0007669"/>
    <property type="project" value="UniProtKB-KW"/>
</dbReference>
<dbReference type="OrthoDB" id="9972728at2759"/>
<accession>A0A2N1JEA2</accession>
<dbReference type="STRING" id="2020962.A0A2N1JEA2"/>
<evidence type="ECO:0000313" key="6">
    <source>
        <dbReference type="Proteomes" id="UP000232875"/>
    </source>
</evidence>
<comment type="similarity">
    <text evidence="1">Belongs to the universal ribosomal protein uS7 family.</text>
</comment>
<dbReference type="GO" id="GO:0005840">
    <property type="term" value="C:ribosome"/>
    <property type="evidence" value="ECO:0007669"/>
    <property type="project" value="UniProtKB-KW"/>
</dbReference>
<dbReference type="GO" id="GO:0006412">
    <property type="term" value="P:translation"/>
    <property type="evidence" value="ECO:0007669"/>
    <property type="project" value="InterPro"/>
</dbReference>
<feature type="domain" description="Small ribosomal subunit protein uS7" evidence="4">
    <location>
        <begin position="51"/>
        <end position="181"/>
    </location>
</feature>
<keyword evidence="2" id="KW-0689">Ribosomal protein</keyword>
<keyword evidence="6" id="KW-1185">Reference proteome</keyword>
<proteinExistence type="inferred from homology"/>
<dbReference type="Pfam" id="PF00177">
    <property type="entry name" value="Ribosomal_S7"/>
    <property type="match status" value="1"/>
</dbReference>